<feature type="compositionally biased region" description="Basic and acidic residues" evidence="5">
    <location>
        <begin position="313"/>
        <end position="329"/>
    </location>
</feature>
<dbReference type="GO" id="GO:0003677">
    <property type="term" value="F:DNA binding"/>
    <property type="evidence" value="ECO:0007669"/>
    <property type="project" value="InterPro"/>
</dbReference>
<feature type="compositionally biased region" description="Basic and acidic residues" evidence="5">
    <location>
        <begin position="203"/>
        <end position="212"/>
    </location>
</feature>
<feature type="compositionally biased region" description="Basic and acidic residues" evidence="5">
    <location>
        <begin position="547"/>
        <end position="581"/>
    </location>
</feature>
<feature type="region of interest" description="Disordered" evidence="5">
    <location>
        <begin position="1"/>
        <end position="48"/>
    </location>
</feature>
<gene>
    <name evidence="7" type="ORF">CCAM_LOCUS11337</name>
</gene>
<dbReference type="EMBL" id="OOIL02000802">
    <property type="protein sequence ID" value="VFQ69561.1"/>
    <property type="molecule type" value="Genomic_DNA"/>
</dbReference>
<feature type="region of interest" description="Disordered" evidence="5">
    <location>
        <begin position="60"/>
        <end position="112"/>
    </location>
</feature>
<evidence type="ECO:0000256" key="2">
    <source>
        <dbReference type="ARBA" id="ARBA00010801"/>
    </source>
</evidence>
<feature type="region of interest" description="Disordered" evidence="5">
    <location>
        <begin position="547"/>
        <end position="611"/>
    </location>
</feature>
<dbReference type="PANTHER" id="PTHR12214:SF0">
    <property type="entry name" value="LD29489P"/>
    <property type="match status" value="1"/>
</dbReference>
<organism evidence="7 8">
    <name type="scientific">Cuscuta campestris</name>
    <dbReference type="NCBI Taxonomy" id="132261"/>
    <lineage>
        <taxon>Eukaryota</taxon>
        <taxon>Viridiplantae</taxon>
        <taxon>Streptophyta</taxon>
        <taxon>Embryophyta</taxon>
        <taxon>Tracheophyta</taxon>
        <taxon>Spermatophyta</taxon>
        <taxon>Magnoliopsida</taxon>
        <taxon>eudicotyledons</taxon>
        <taxon>Gunneridae</taxon>
        <taxon>Pentapetalae</taxon>
        <taxon>asterids</taxon>
        <taxon>lamiids</taxon>
        <taxon>Solanales</taxon>
        <taxon>Convolvulaceae</taxon>
        <taxon>Cuscuteae</taxon>
        <taxon>Cuscuta</taxon>
        <taxon>Cuscuta subgen. Grammica</taxon>
        <taxon>Cuscuta sect. Cleistogrammica</taxon>
    </lineage>
</organism>
<accession>A0A484KU53</accession>
<evidence type="ECO:0000313" key="7">
    <source>
        <dbReference type="EMBL" id="VFQ69561.1"/>
    </source>
</evidence>
<comment type="subcellular location">
    <subcellularLocation>
        <location evidence="1">Nucleus</location>
    </subcellularLocation>
</comment>
<dbReference type="GO" id="GO:0005634">
    <property type="term" value="C:nucleus"/>
    <property type="evidence" value="ECO:0007669"/>
    <property type="project" value="UniProtKB-SubCell"/>
</dbReference>
<dbReference type="PANTHER" id="PTHR12214">
    <property type="entry name" value="GC-RICH SEQUENCE DNA-BINDING FACTOR"/>
    <property type="match status" value="1"/>
</dbReference>
<keyword evidence="8" id="KW-1185">Reference proteome</keyword>
<evidence type="ECO:0000256" key="5">
    <source>
        <dbReference type="SAM" id="MobiDB-lite"/>
    </source>
</evidence>
<dbReference type="InterPro" id="IPR012890">
    <property type="entry name" value="GCFC2-like"/>
</dbReference>
<feature type="domain" description="GCF C-terminal" evidence="6">
    <location>
        <begin position="635"/>
        <end position="841"/>
    </location>
</feature>
<proteinExistence type="inferred from homology"/>
<dbReference type="InterPro" id="IPR022783">
    <property type="entry name" value="GCFC_dom"/>
</dbReference>
<protein>
    <recommendedName>
        <fullName evidence="6">GCF C-terminal domain-containing protein</fullName>
    </recommendedName>
</protein>
<reference evidence="7 8" key="1">
    <citation type="submission" date="2018-04" db="EMBL/GenBank/DDBJ databases">
        <authorList>
            <person name="Vogel A."/>
        </authorList>
    </citation>
    <scope>NUCLEOTIDE SEQUENCE [LARGE SCALE GENOMIC DNA]</scope>
</reference>
<dbReference type="OrthoDB" id="429427at2759"/>
<evidence type="ECO:0000256" key="1">
    <source>
        <dbReference type="ARBA" id="ARBA00004123"/>
    </source>
</evidence>
<dbReference type="Pfam" id="PF07842">
    <property type="entry name" value="GCFC"/>
    <property type="match status" value="1"/>
</dbReference>
<feature type="region of interest" description="Disordered" evidence="5">
    <location>
        <begin position="312"/>
        <end position="342"/>
    </location>
</feature>
<dbReference type="AlphaFoldDB" id="A0A484KU53"/>
<dbReference type="GO" id="GO:0000398">
    <property type="term" value="P:mRNA splicing, via spliceosome"/>
    <property type="evidence" value="ECO:0007669"/>
    <property type="project" value="InterPro"/>
</dbReference>
<feature type="coiled-coil region" evidence="4">
    <location>
        <begin position="468"/>
        <end position="511"/>
    </location>
</feature>
<evidence type="ECO:0000259" key="6">
    <source>
        <dbReference type="Pfam" id="PF07842"/>
    </source>
</evidence>
<keyword evidence="4" id="KW-0175">Coiled coil</keyword>
<dbReference type="Proteomes" id="UP000595140">
    <property type="component" value="Unassembled WGS sequence"/>
</dbReference>
<feature type="compositionally biased region" description="Low complexity" evidence="5">
    <location>
        <begin position="83"/>
        <end position="105"/>
    </location>
</feature>
<evidence type="ECO:0000313" key="8">
    <source>
        <dbReference type="Proteomes" id="UP000595140"/>
    </source>
</evidence>
<keyword evidence="3" id="KW-0539">Nucleus</keyword>
<name>A0A484KU53_9ASTE</name>
<comment type="similarity">
    <text evidence="2">Belongs to the GCF family.</text>
</comment>
<sequence length="946" mass="104246">MSGKARNFRRRGGDDVDEGETPAVSAPNGNSTKPLAKPVAGSGNHKKSLTLAPKSLLSFADDEDSEDSPFVRTSRPSSSGTMLAKASSSHKLSSGKGKSGAAASLTSNVQPQAGTYTKEALLELQKNTKTLASSRPTQLKSKPESLEPVIVLKGLVKPPITIGTELEKKHDSDSEKDDEMIERQGVSLGQDRENTLNRLGSMELDKGLRSTDDIGSEIPDQAMIDAIRAKRERLRQARAAAPDYISLDRGSNHGEEDGLTDEEPEFQGRIGFFGKNVDKGKRGVFEDFEASGSHKDGVVECVYDEEEEDKMWEEEQVRKGLGKRVDDGSSRGVSSSDGGVGNNPVASSILQTKFGYPVGGASVYSSVPTVVPVISPSSAGGSDTLSVSQQAELSKKSLLANVSRLKESHGRTLKSLSKTEENLSSSLSNLTALENSFSAASEKYIFMQDLGDFVSVMCSFLQEKAPYIEELEDQMQKLHKARAEAILDRRAADNEDEMRELENAISAAKQVFCERGCSAATIALAKEAAGKAAAEARRQRDIPVKLDEFGRDLNQQKRMDMRRREKDRERRRAKSDAKRMSSIENDSSYQRVEGESSTDESDSESTAYKSNRDQLLQVADEIFGDTNDEYSQLAMVVSKFERWKKQYSSSYRDAYMSLSLPAILSPYVRLELLRWDPLHEDADFSDMKWHSLLYNYGLPNGDGDISSDDADADSNLLIPQLVEKLAIPIIHYHLEYCWDILSTRETKYAVSAMKLVFGYVPFSSSALCNLVAVLRNRLADAVANLVVPKWDNLVMKAVPNAARIAAYGFGTSVRLMRNICLWNNVLAIPILEKLALDELLSGKVLPHLWNLQSDIDDAITRTERIVASLYGVWAGPNVIGGNSPKLQPLLDYLLRLSKALEKKHLATGAEVETGKLARRLKKMLVELNEYDHAREISKTFSIKEAL</sequence>
<feature type="region of interest" description="Disordered" evidence="5">
    <location>
        <begin position="163"/>
        <end position="215"/>
    </location>
</feature>
<evidence type="ECO:0000256" key="4">
    <source>
        <dbReference type="SAM" id="Coils"/>
    </source>
</evidence>
<feature type="compositionally biased region" description="Basic residues" evidence="5">
    <location>
        <begin position="1"/>
        <end position="10"/>
    </location>
</feature>
<evidence type="ECO:0000256" key="3">
    <source>
        <dbReference type="ARBA" id="ARBA00023242"/>
    </source>
</evidence>